<organism evidence="5 6">
    <name type="scientific">Paenibacillus solani</name>
    <dbReference type="NCBI Taxonomy" id="1705565"/>
    <lineage>
        <taxon>Bacteria</taxon>
        <taxon>Bacillati</taxon>
        <taxon>Bacillota</taxon>
        <taxon>Bacilli</taxon>
        <taxon>Bacillales</taxon>
        <taxon>Paenibacillaceae</taxon>
        <taxon>Paenibacillus</taxon>
    </lineage>
</organism>
<feature type="domain" description="Metallo-beta-lactamase" evidence="4">
    <location>
        <begin position="227"/>
        <end position="292"/>
    </location>
</feature>
<proteinExistence type="predicted"/>
<evidence type="ECO:0000259" key="4">
    <source>
        <dbReference type="Pfam" id="PF12706"/>
    </source>
</evidence>
<dbReference type="EMBL" id="LIUT01000005">
    <property type="protein sequence ID" value="KOR82073.1"/>
    <property type="molecule type" value="Genomic_DNA"/>
</dbReference>
<evidence type="ECO:0000256" key="2">
    <source>
        <dbReference type="ARBA" id="ARBA00034301"/>
    </source>
</evidence>
<protein>
    <submittedName>
        <fullName evidence="5">Beta-lactamase</fullName>
    </submittedName>
</protein>
<evidence type="ECO:0000256" key="3">
    <source>
        <dbReference type="ARBA" id="ARBA00048505"/>
    </source>
</evidence>
<evidence type="ECO:0000313" key="6">
    <source>
        <dbReference type="Proteomes" id="UP000036932"/>
    </source>
</evidence>
<gene>
    <name evidence="5" type="ORF">AM231_21155</name>
</gene>
<dbReference type="AlphaFoldDB" id="A0A0M1NIH9"/>
<dbReference type="PANTHER" id="PTHR15032:SF36">
    <property type="entry name" value="METALLO-BETA-LACTAMASE DOMAIN-CONTAINING PROTEIN"/>
    <property type="match status" value="1"/>
</dbReference>
<dbReference type="RefSeq" id="WP_054404391.1">
    <property type="nucleotide sequence ID" value="NZ_LIUT01000005.1"/>
</dbReference>
<sequence length="343" mass="39765">MPKIRYNNIDNVSTDKTLKQFKQWRDERRQKKKDYSYCIPNLTPDLQYLHSNRHETSVTWIGHATFFIQYEGMNIVTDPVWAKRMAFNKRLGEPGLPIHEIPPIDVILISHSHYDHMHVSSIRKLYREGTTIIVPVGLRRKMISKGFRRVIELQWWESATIKDVKFSFVPTQHWTRRTPFDTNTSHWGGFVMEPVLQEAATESDPLDDAKCSIDASAEEGARLLPPNLYFAGDSGYFEGFKLIGERFNIHLALMPIGAYEPEWFMTSQHVNPEEALQAFLDVKAETMIPMHYGTFKLADDTAKEALDRMEAERQRLGIAKERILVLKYGETFKVQPECRSAES</sequence>
<dbReference type="InterPro" id="IPR001279">
    <property type="entry name" value="Metallo-B-lactamas"/>
</dbReference>
<keyword evidence="6" id="KW-1185">Reference proteome</keyword>
<evidence type="ECO:0000313" key="5">
    <source>
        <dbReference type="EMBL" id="KOR82073.1"/>
    </source>
</evidence>
<dbReference type="GO" id="GO:0070290">
    <property type="term" value="F:N-acylphosphatidylethanolamine-specific phospholipase D activity"/>
    <property type="evidence" value="ECO:0007669"/>
    <property type="project" value="InterPro"/>
</dbReference>
<dbReference type="SUPFAM" id="SSF56281">
    <property type="entry name" value="Metallo-hydrolase/oxidoreductase"/>
    <property type="match status" value="1"/>
</dbReference>
<dbReference type="InterPro" id="IPR024884">
    <property type="entry name" value="NAPE-PLD"/>
</dbReference>
<accession>A0A0M1NIH9</accession>
<dbReference type="PATRIC" id="fig|1705565.3.peg.154"/>
<comment type="caution">
    <text evidence="5">The sequence shown here is derived from an EMBL/GenBank/DDBJ whole genome shotgun (WGS) entry which is preliminary data.</text>
</comment>
<reference evidence="6" key="1">
    <citation type="submission" date="2015-08" db="EMBL/GenBank/DDBJ databases">
        <title>Genome sequencing project for genomic taxonomy and phylogenomics of Bacillus-like bacteria.</title>
        <authorList>
            <person name="Liu B."/>
            <person name="Wang J."/>
            <person name="Zhu Y."/>
            <person name="Liu G."/>
            <person name="Chen Q."/>
            <person name="Chen Z."/>
            <person name="Lan J."/>
            <person name="Che J."/>
            <person name="Ge C."/>
            <person name="Shi H."/>
            <person name="Pan Z."/>
            <person name="Liu X."/>
        </authorList>
    </citation>
    <scope>NUCLEOTIDE SEQUENCE [LARGE SCALE GENOMIC DNA]</scope>
    <source>
        <strain evidence="6">FJAT-22460</strain>
    </source>
</reference>
<comment type="function">
    <text evidence="2">Counteracts the endogenous Pycsar antiviral defense system. Phosphodiesterase that enables metal-dependent hydrolysis of host cyclic nucleotide Pycsar defense signals such as cCMP and cUMP.</text>
</comment>
<comment type="catalytic activity">
    <reaction evidence="3">
        <text>3',5'-cyclic UMP + H2O = UMP + H(+)</text>
        <dbReference type="Rhea" id="RHEA:70575"/>
        <dbReference type="ChEBI" id="CHEBI:15377"/>
        <dbReference type="ChEBI" id="CHEBI:15378"/>
        <dbReference type="ChEBI" id="CHEBI:57865"/>
        <dbReference type="ChEBI" id="CHEBI:184387"/>
    </reaction>
    <physiologicalReaction direction="left-to-right" evidence="3">
        <dbReference type="Rhea" id="RHEA:70576"/>
    </physiologicalReaction>
</comment>
<dbReference type="Gene3D" id="3.60.15.10">
    <property type="entry name" value="Ribonuclease Z/Hydroxyacylglutathione hydrolase-like"/>
    <property type="match status" value="1"/>
</dbReference>
<comment type="catalytic activity">
    <reaction evidence="1">
        <text>3',5'-cyclic CMP + H2O = CMP + H(+)</text>
        <dbReference type="Rhea" id="RHEA:72675"/>
        <dbReference type="ChEBI" id="CHEBI:15377"/>
        <dbReference type="ChEBI" id="CHEBI:15378"/>
        <dbReference type="ChEBI" id="CHEBI:58003"/>
        <dbReference type="ChEBI" id="CHEBI:60377"/>
    </reaction>
    <physiologicalReaction direction="left-to-right" evidence="1">
        <dbReference type="Rhea" id="RHEA:72676"/>
    </physiologicalReaction>
</comment>
<name>A0A0M1NIH9_9BACL</name>
<feature type="domain" description="Metallo-beta-lactamase" evidence="4">
    <location>
        <begin position="74"/>
        <end position="193"/>
    </location>
</feature>
<dbReference type="InterPro" id="IPR036866">
    <property type="entry name" value="RibonucZ/Hydroxyglut_hydro"/>
</dbReference>
<dbReference type="GO" id="GO:0008270">
    <property type="term" value="F:zinc ion binding"/>
    <property type="evidence" value="ECO:0007669"/>
    <property type="project" value="InterPro"/>
</dbReference>
<dbReference type="PIRSF" id="PIRSF038896">
    <property type="entry name" value="NAPE-PLD"/>
    <property type="match status" value="1"/>
</dbReference>
<dbReference type="OrthoDB" id="9805728at2"/>
<evidence type="ECO:0000256" key="1">
    <source>
        <dbReference type="ARBA" id="ARBA00034221"/>
    </source>
</evidence>
<dbReference type="Pfam" id="PF12706">
    <property type="entry name" value="Lactamase_B_2"/>
    <property type="match status" value="2"/>
</dbReference>
<dbReference type="PANTHER" id="PTHR15032">
    <property type="entry name" value="N-ACYL-PHOSPHATIDYLETHANOLAMINE-HYDROLYZING PHOSPHOLIPASE D"/>
    <property type="match status" value="1"/>
</dbReference>
<dbReference type="GO" id="GO:0005737">
    <property type="term" value="C:cytoplasm"/>
    <property type="evidence" value="ECO:0007669"/>
    <property type="project" value="TreeGrafter"/>
</dbReference>
<dbReference type="Proteomes" id="UP000036932">
    <property type="component" value="Unassembled WGS sequence"/>
</dbReference>